<evidence type="ECO:0000256" key="4">
    <source>
        <dbReference type="SAM" id="SignalP"/>
    </source>
</evidence>
<dbReference type="Pfam" id="PF00431">
    <property type="entry name" value="CUB"/>
    <property type="match status" value="1"/>
</dbReference>
<feature type="chain" id="PRO_5028466180" description="CUB domain-containing protein" evidence="4">
    <location>
        <begin position="23"/>
        <end position="291"/>
    </location>
</feature>
<keyword evidence="2" id="KW-1015">Disulfide bond</keyword>
<dbReference type="PROSITE" id="PS01180">
    <property type="entry name" value="CUB"/>
    <property type="match status" value="1"/>
</dbReference>
<sequence length="291" mass="33648">MLYYKLIFILLLLQLLIPIVFASIDNDCSCPKEKIFESNVKEGVIKSPGYPNEYCESLDCKWNIQPAYNTFIYAELKLFETEERVDFLDVYQTRWNDSNLMKVKQASLSGKNAPMEYFRFSSSINGGLLFHFITDRSSNYRGFEIHFSRKSENNARNLPCPQPFQFATNIPQYLPVFPLEFLGTCIFSINSTQEIKLTIRALSESELFGIEVFETENFPNPYEKDQRGQLKKIKKYFPLNTFPLTLTSGTGSVSILLSSYDLLNGIIPYSMEFVAVENKLLLKNIKEIKRL</sequence>
<dbReference type="Gene3D" id="2.60.120.290">
    <property type="entry name" value="Spermadhesin, CUB domain"/>
    <property type="match status" value="1"/>
</dbReference>
<accession>A0A6V7WHY7</accession>
<name>A0A6V7WHY7_MELEN</name>
<feature type="signal peptide" evidence="4">
    <location>
        <begin position="1"/>
        <end position="22"/>
    </location>
</feature>
<evidence type="ECO:0000259" key="5">
    <source>
        <dbReference type="PROSITE" id="PS01180"/>
    </source>
</evidence>
<dbReference type="EMBL" id="CAJEWN010000593">
    <property type="protein sequence ID" value="CAD2186555.1"/>
    <property type="molecule type" value="Genomic_DNA"/>
</dbReference>
<proteinExistence type="predicted"/>
<evidence type="ECO:0000256" key="1">
    <source>
        <dbReference type="ARBA" id="ARBA00022737"/>
    </source>
</evidence>
<dbReference type="InterPro" id="IPR035914">
    <property type="entry name" value="Sperma_CUB_dom_sf"/>
</dbReference>
<reference evidence="6 7" key="1">
    <citation type="submission" date="2020-08" db="EMBL/GenBank/DDBJ databases">
        <authorList>
            <person name="Koutsovoulos G."/>
            <person name="Danchin GJ E."/>
        </authorList>
    </citation>
    <scope>NUCLEOTIDE SEQUENCE [LARGE SCALE GENOMIC DNA]</scope>
</reference>
<feature type="domain" description="CUB" evidence="5">
    <location>
        <begin position="30"/>
        <end position="150"/>
    </location>
</feature>
<evidence type="ECO:0000313" key="6">
    <source>
        <dbReference type="EMBL" id="CAD2186555.1"/>
    </source>
</evidence>
<dbReference type="Proteomes" id="UP000580250">
    <property type="component" value="Unassembled WGS sequence"/>
</dbReference>
<dbReference type="InterPro" id="IPR000859">
    <property type="entry name" value="CUB_dom"/>
</dbReference>
<comment type="caution">
    <text evidence="6">The sequence shown here is derived from an EMBL/GenBank/DDBJ whole genome shotgun (WGS) entry which is preliminary data.</text>
</comment>
<dbReference type="SMART" id="SM00042">
    <property type="entry name" value="CUB"/>
    <property type="match status" value="1"/>
</dbReference>
<dbReference type="SUPFAM" id="SSF49854">
    <property type="entry name" value="Spermadhesin, CUB domain"/>
    <property type="match status" value="1"/>
</dbReference>
<evidence type="ECO:0000313" key="7">
    <source>
        <dbReference type="Proteomes" id="UP000580250"/>
    </source>
</evidence>
<organism evidence="6 7">
    <name type="scientific">Meloidogyne enterolobii</name>
    <name type="common">Root-knot nematode worm</name>
    <name type="synonym">Meloidogyne mayaguensis</name>
    <dbReference type="NCBI Taxonomy" id="390850"/>
    <lineage>
        <taxon>Eukaryota</taxon>
        <taxon>Metazoa</taxon>
        <taxon>Ecdysozoa</taxon>
        <taxon>Nematoda</taxon>
        <taxon>Chromadorea</taxon>
        <taxon>Rhabditida</taxon>
        <taxon>Tylenchina</taxon>
        <taxon>Tylenchomorpha</taxon>
        <taxon>Tylenchoidea</taxon>
        <taxon>Meloidogynidae</taxon>
        <taxon>Meloidogyninae</taxon>
        <taxon>Meloidogyne</taxon>
    </lineage>
</organism>
<protein>
    <recommendedName>
        <fullName evidence="5">CUB domain-containing protein</fullName>
    </recommendedName>
</protein>
<dbReference type="CDD" id="cd00041">
    <property type="entry name" value="CUB"/>
    <property type="match status" value="1"/>
</dbReference>
<keyword evidence="4" id="KW-0732">Signal</keyword>
<comment type="caution">
    <text evidence="3">Lacks conserved residue(s) required for the propagation of feature annotation.</text>
</comment>
<keyword evidence="1" id="KW-0677">Repeat</keyword>
<evidence type="ECO:0000256" key="2">
    <source>
        <dbReference type="ARBA" id="ARBA00023157"/>
    </source>
</evidence>
<gene>
    <name evidence="6" type="ORF">MENT_LOCUS39062</name>
</gene>
<dbReference type="PANTHER" id="PTHR24251">
    <property type="entry name" value="OVOCHYMASE-RELATED"/>
    <property type="match status" value="1"/>
</dbReference>
<evidence type="ECO:0000256" key="3">
    <source>
        <dbReference type="PROSITE-ProRule" id="PRU00059"/>
    </source>
</evidence>
<dbReference type="OrthoDB" id="6365689at2759"/>
<dbReference type="AlphaFoldDB" id="A0A6V7WHY7"/>